<dbReference type="InterPro" id="IPR000944">
    <property type="entry name" value="Tscrpt_reg_Rrf2"/>
</dbReference>
<dbReference type="EMBL" id="JAIRAU010000015">
    <property type="protein sequence ID" value="MBZ5710315.1"/>
    <property type="molecule type" value="Genomic_DNA"/>
</dbReference>
<dbReference type="InterPro" id="IPR036388">
    <property type="entry name" value="WH-like_DNA-bd_sf"/>
</dbReference>
<evidence type="ECO:0000256" key="1">
    <source>
        <dbReference type="ARBA" id="ARBA00023125"/>
    </source>
</evidence>
<name>A0ABS7TQ14_9BACT</name>
<comment type="caution">
    <text evidence="2">The sequence shown here is derived from an EMBL/GenBank/DDBJ whole genome shotgun (WGS) entry which is preliminary data.</text>
</comment>
<dbReference type="InterPro" id="IPR036390">
    <property type="entry name" value="WH_DNA-bd_sf"/>
</dbReference>
<keyword evidence="1" id="KW-0238">DNA-binding</keyword>
<dbReference type="Proteomes" id="UP001139031">
    <property type="component" value="Unassembled WGS sequence"/>
</dbReference>
<dbReference type="SUPFAM" id="SSF46785">
    <property type="entry name" value="Winged helix' DNA-binding domain"/>
    <property type="match status" value="1"/>
</dbReference>
<dbReference type="NCBIfam" id="TIGR00738">
    <property type="entry name" value="rrf2_super"/>
    <property type="match status" value="1"/>
</dbReference>
<dbReference type="PANTHER" id="PTHR33221:SF5">
    <property type="entry name" value="HTH-TYPE TRANSCRIPTIONAL REGULATOR ISCR"/>
    <property type="match status" value="1"/>
</dbReference>
<dbReference type="Pfam" id="PF02082">
    <property type="entry name" value="Rrf2"/>
    <property type="match status" value="1"/>
</dbReference>
<accession>A0ABS7TQ14</accession>
<dbReference type="Gene3D" id="1.10.10.10">
    <property type="entry name" value="Winged helix-like DNA-binding domain superfamily/Winged helix DNA-binding domain"/>
    <property type="match status" value="1"/>
</dbReference>
<protein>
    <submittedName>
        <fullName evidence="2">Rrf2 family transcriptional regulator</fullName>
    </submittedName>
</protein>
<reference evidence="2" key="1">
    <citation type="submission" date="2021-08" db="EMBL/GenBank/DDBJ databases">
        <authorList>
            <person name="Stevens D.C."/>
        </authorList>
    </citation>
    <scope>NUCLEOTIDE SEQUENCE</scope>
    <source>
        <strain evidence="2">DSM 53165</strain>
    </source>
</reference>
<evidence type="ECO:0000313" key="2">
    <source>
        <dbReference type="EMBL" id="MBZ5710315.1"/>
    </source>
</evidence>
<sequence>MAKSGSRFFIEAHRKMQLTTKARYGLRALCHVAHRGYASAHVIAEQQAIPSRYLEEIIGELRKAGFVVGKRGPRGGYKLARPAADISIAEVLQALSTPTSSGPVTGDPQDEITRIVERSVDARFEAAVGQLSLEQLLGEARDSFRRRSTDFII</sequence>
<organism evidence="2 3">
    <name type="scientific">Nannocystis pusilla</name>
    <dbReference type="NCBI Taxonomy" id="889268"/>
    <lineage>
        <taxon>Bacteria</taxon>
        <taxon>Pseudomonadati</taxon>
        <taxon>Myxococcota</taxon>
        <taxon>Polyangia</taxon>
        <taxon>Nannocystales</taxon>
        <taxon>Nannocystaceae</taxon>
        <taxon>Nannocystis</taxon>
    </lineage>
</organism>
<dbReference type="RefSeq" id="WP_224192083.1">
    <property type="nucleotide sequence ID" value="NZ_JAIRAU010000015.1"/>
</dbReference>
<dbReference type="PANTHER" id="PTHR33221">
    <property type="entry name" value="WINGED HELIX-TURN-HELIX TRANSCRIPTIONAL REGULATOR, RRF2 FAMILY"/>
    <property type="match status" value="1"/>
</dbReference>
<keyword evidence="3" id="KW-1185">Reference proteome</keyword>
<evidence type="ECO:0000313" key="3">
    <source>
        <dbReference type="Proteomes" id="UP001139031"/>
    </source>
</evidence>
<gene>
    <name evidence="2" type="ORF">K7C98_13715</name>
</gene>
<dbReference type="PROSITE" id="PS51197">
    <property type="entry name" value="HTH_RRF2_2"/>
    <property type="match status" value="1"/>
</dbReference>
<proteinExistence type="predicted"/>